<comment type="subcellular location">
    <subcellularLocation>
        <location evidence="1">Nucleus</location>
    </subcellularLocation>
</comment>
<dbReference type="Gene3D" id="3.30.40.10">
    <property type="entry name" value="Zinc/RING finger domain, C3HC4 (zinc finger)"/>
    <property type="match status" value="1"/>
</dbReference>
<feature type="compositionally biased region" description="Acidic residues" evidence="14">
    <location>
        <begin position="388"/>
        <end position="398"/>
    </location>
</feature>
<dbReference type="GO" id="GO:0003678">
    <property type="term" value="F:DNA helicase activity"/>
    <property type="evidence" value="ECO:0007669"/>
    <property type="project" value="UniProtKB-EC"/>
</dbReference>
<feature type="compositionally biased region" description="Basic and acidic residues" evidence="14">
    <location>
        <begin position="399"/>
        <end position="419"/>
    </location>
</feature>
<evidence type="ECO:0000256" key="8">
    <source>
        <dbReference type="ARBA" id="ARBA00022833"/>
    </source>
</evidence>
<name>A0A8I6SND5_CIMLE</name>
<evidence type="ECO:0000256" key="11">
    <source>
        <dbReference type="ARBA" id="ARBA00023204"/>
    </source>
</evidence>
<keyword evidence="17" id="KW-1185">Reference proteome</keyword>
<dbReference type="EnsemblMetazoa" id="XM_024230565.1">
    <property type="protein sequence ID" value="XP_024086333.1"/>
    <property type="gene ID" value="LOC112128428"/>
</dbReference>
<dbReference type="GO" id="GO:0031297">
    <property type="term" value="P:replication fork processing"/>
    <property type="evidence" value="ECO:0007669"/>
    <property type="project" value="TreeGrafter"/>
</dbReference>
<dbReference type="PROSITE" id="PS51533">
    <property type="entry name" value="ADD"/>
    <property type="match status" value="1"/>
</dbReference>
<keyword evidence="7" id="KW-0378">Hydrolase</keyword>
<feature type="compositionally biased region" description="Basic and acidic residues" evidence="14">
    <location>
        <begin position="359"/>
        <end position="370"/>
    </location>
</feature>
<evidence type="ECO:0000256" key="1">
    <source>
        <dbReference type="ARBA" id="ARBA00004123"/>
    </source>
</evidence>
<dbReference type="PANTHER" id="PTHR46357">
    <property type="entry name" value="TRANSCRIPTIONAL REGULATOR ATRX"/>
    <property type="match status" value="1"/>
</dbReference>
<dbReference type="CDD" id="cd11726">
    <property type="entry name" value="ADDz_ATRX"/>
    <property type="match status" value="1"/>
</dbReference>
<dbReference type="GO" id="GO:0005524">
    <property type="term" value="F:ATP binding"/>
    <property type="evidence" value="ECO:0007669"/>
    <property type="project" value="UniProtKB-KW"/>
</dbReference>
<comment type="catalytic activity">
    <reaction evidence="13">
        <text>ATP + H2O = ADP + phosphate + H(+)</text>
        <dbReference type="Rhea" id="RHEA:13065"/>
        <dbReference type="ChEBI" id="CHEBI:15377"/>
        <dbReference type="ChEBI" id="CHEBI:15378"/>
        <dbReference type="ChEBI" id="CHEBI:30616"/>
        <dbReference type="ChEBI" id="CHEBI:43474"/>
        <dbReference type="ChEBI" id="CHEBI:456216"/>
        <dbReference type="EC" id="3.6.4.12"/>
    </reaction>
</comment>
<dbReference type="OrthoDB" id="6286493at2759"/>
<keyword evidence="8" id="KW-0862">Zinc</keyword>
<feature type="compositionally biased region" description="Basic and acidic residues" evidence="14">
    <location>
        <begin position="332"/>
        <end position="350"/>
    </location>
</feature>
<feature type="region of interest" description="Disordered" evidence="14">
    <location>
        <begin position="156"/>
        <end position="227"/>
    </location>
</feature>
<accession>A0A8I6SND5</accession>
<evidence type="ECO:0000256" key="7">
    <source>
        <dbReference type="ARBA" id="ARBA00022801"/>
    </source>
</evidence>
<evidence type="ECO:0000256" key="9">
    <source>
        <dbReference type="ARBA" id="ARBA00022840"/>
    </source>
</evidence>
<evidence type="ECO:0000256" key="2">
    <source>
        <dbReference type="ARBA" id="ARBA00007025"/>
    </source>
</evidence>
<dbReference type="InterPro" id="IPR052131">
    <property type="entry name" value="ATRX_domain-containing"/>
</dbReference>
<evidence type="ECO:0000256" key="13">
    <source>
        <dbReference type="ARBA" id="ARBA00047995"/>
    </source>
</evidence>
<evidence type="ECO:0000256" key="10">
    <source>
        <dbReference type="ARBA" id="ARBA00023125"/>
    </source>
</evidence>
<comment type="similarity">
    <text evidence="2">Belongs to the SNF2/RAD54 helicase family.</text>
</comment>
<dbReference type="PANTHER" id="PTHR46357:SF1">
    <property type="entry name" value="TRANSCRIPTIONAL REGULATOR ATRX"/>
    <property type="match status" value="1"/>
</dbReference>
<keyword evidence="10" id="KW-0238">DNA-binding</keyword>
<keyword evidence="9" id="KW-0067">ATP-binding</keyword>
<evidence type="ECO:0000256" key="6">
    <source>
        <dbReference type="ARBA" id="ARBA00022771"/>
    </source>
</evidence>
<proteinExistence type="inferred from homology"/>
<dbReference type="InterPro" id="IPR025766">
    <property type="entry name" value="ADD"/>
</dbReference>
<dbReference type="GO" id="GO:0031490">
    <property type="term" value="F:chromatin DNA binding"/>
    <property type="evidence" value="ECO:0007669"/>
    <property type="project" value="TreeGrafter"/>
</dbReference>
<dbReference type="GO" id="GO:0005634">
    <property type="term" value="C:nucleus"/>
    <property type="evidence" value="ECO:0007669"/>
    <property type="project" value="UniProtKB-SubCell"/>
</dbReference>
<dbReference type="InterPro" id="IPR013083">
    <property type="entry name" value="Znf_RING/FYVE/PHD"/>
</dbReference>
<reference evidence="16" key="1">
    <citation type="submission" date="2022-01" db="UniProtKB">
        <authorList>
            <consortium name="EnsemblMetazoa"/>
        </authorList>
    </citation>
    <scope>IDENTIFICATION</scope>
</reference>
<keyword evidence="6" id="KW-0863">Zinc-finger</keyword>
<dbReference type="GO" id="GO:0006281">
    <property type="term" value="P:DNA repair"/>
    <property type="evidence" value="ECO:0007669"/>
    <property type="project" value="UniProtKB-KW"/>
</dbReference>
<evidence type="ECO:0000256" key="12">
    <source>
        <dbReference type="ARBA" id="ARBA00023242"/>
    </source>
</evidence>
<evidence type="ECO:0000256" key="5">
    <source>
        <dbReference type="ARBA" id="ARBA00022763"/>
    </source>
</evidence>
<dbReference type="AlphaFoldDB" id="A0A8I6SND5"/>
<dbReference type="GO" id="GO:0005721">
    <property type="term" value="C:pericentric heterochromatin"/>
    <property type="evidence" value="ECO:0007669"/>
    <property type="project" value="TreeGrafter"/>
</dbReference>
<keyword evidence="3" id="KW-0479">Metal-binding</keyword>
<dbReference type="KEGG" id="clec:112128428"/>
<evidence type="ECO:0000313" key="17">
    <source>
        <dbReference type="Proteomes" id="UP000494040"/>
    </source>
</evidence>
<dbReference type="RefSeq" id="XP_024086333.1">
    <property type="nucleotide sequence ID" value="XM_024230565.1"/>
</dbReference>
<evidence type="ECO:0000256" key="3">
    <source>
        <dbReference type="ARBA" id="ARBA00022723"/>
    </source>
</evidence>
<organism evidence="16 17">
    <name type="scientific">Cimex lectularius</name>
    <name type="common">Bed bug</name>
    <name type="synonym">Acanthia lectularia</name>
    <dbReference type="NCBI Taxonomy" id="79782"/>
    <lineage>
        <taxon>Eukaryota</taxon>
        <taxon>Metazoa</taxon>
        <taxon>Ecdysozoa</taxon>
        <taxon>Arthropoda</taxon>
        <taxon>Hexapoda</taxon>
        <taxon>Insecta</taxon>
        <taxon>Pterygota</taxon>
        <taxon>Neoptera</taxon>
        <taxon>Paraneoptera</taxon>
        <taxon>Hemiptera</taxon>
        <taxon>Heteroptera</taxon>
        <taxon>Panheteroptera</taxon>
        <taxon>Cimicomorpha</taxon>
        <taxon>Cimicidae</taxon>
        <taxon>Cimex</taxon>
    </lineage>
</organism>
<evidence type="ECO:0000259" key="15">
    <source>
        <dbReference type="PROSITE" id="PS51533"/>
    </source>
</evidence>
<dbReference type="GO" id="GO:0010468">
    <property type="term" value="P:regulation of gene expression"/>
    <property type="evidence" value="ECO:0007669"/>
    <property type="project" value="UniProtKB-ARBA"/>
</dbReference>
<evidence type="ECO:0000256" key="14">
    <source>
        <dbReference type="SAM" id="MobiDB-lite"/>
    </source>
</evidence>
<sequence>MVKKVTKPVVSKEEEEYRKDNYSDVKKVLKKNILCTSCNGSVKNLITKGKPKCHPFMDTLLCDKCFQFFGDGEFSVDEDGSDKYCRWCGQGGMLYLCSKCTAGFCKKCIKRNLPRSVLKEVDDDDWECFCCNVKPLYELRGYCWAALQYTKQMEKNGEGTSNKRKLKNSKDDDDDDSDVAPTKKIRVSDRTKKNKNLKNKDVSDSEEEKVEESTNSNEKSSEKISRKEKKMFKKVSAKFEAVLNDALTISSKVKTKVLECKKSNDSFKLLKDVKSVDKATHSVVKMLETLETVCSDMKKDFQDYVEMWKRDLEELRQMDTEQEEEQSVKNGLSKDNDFKDDTNNESKEDSKEEEDLKEDDCKEENTETKNDTMSNDEESKNDNPVDSNDMEVDQEENNETSKDENESEHKVTNDSSRTEDNDDSVYQSDKDVSEEELAERQLK</sequence>
<dbReference type="GO" id="GO:0016787">
    <property type="term" value="F:hydrolase activity"/>
    <property type="evidence" value="ECO:0007669"/>
    <property type="project" value="UniProtKB-KW"/>
</dbReference>
<dbReference type="GO" id="GO:0006338">
    <property type="term" value="P:chromatin remodeling"/>
    <property type="evidence" value="ECO:0007669"/>
    <property type="project" value="TreeGrafter"/>
</dbReference>
<dbReference type="InterPro" id="IPR011011">
    <property type="entry name" value="Znf_FYVE_PHD"/>
</dbReference>
<keyword evidence="5" id="KW-0227">DNA damage</keyword>
<keyword evidence="12" id="KW-0539">Nucleus</keyword>
<dbReference type="SUPFAM" id="SSF57903">
    <property type="entry name" value="FYVE/PHD zinc finger"/>
    <property type="match status" value="1"/>
</dbReference>
<dbReference type="GO" id="GO:0008270">
    <property type="term" value="F:zinc ion binding"/>
    <property type="evidence" value="ECO:0007669"/>
    <property type="project" value="UniProtKB-KW"/>
</dbReference>
<keyword evidence="4" id="KW-0547">Nucleotide-binding</keyword>
<evidence type="ECO:0000256" key="4">
    <source>
        <dbReference type="ARBA" id="ARBA00022741"/>
    </source>
</evidence>
<keyword evidence="11" id="KW-0234">DNA repair</keyword>
<evidence type="ECO:0000313" key="16">
    <source>
        <dbReference type="EnsemblMetazoa" id="XP_024086333.1"/>
    </source>
</evidence>
<feature type="region of interest" description="Disordered" evidence="14">
    <location>
        <begin position="316"/>
        <end position="443"/>
    </location>
</feature>
<dbReference type="Proteomes" id="UP000494040">
    <property type="component" value="Unassembled WGS sequence"/>
</dbReference>
<protein>
    <recommendedName>
        <fullName evidence="15">PHD-type domain-containing protein</fullName>
    </recommendedName>
</protein>
<feature type="domain" description="PHD-type" evidence="15">
    <location>
        <begin position="23"/>
        <end position="159"/>
    </location>
</feature>
<dbReference type="GeneID" id="112128428"/>